<dbReference type="InterPro" id="IPR016747">
    <property type="entry name" value="Phosphotransbutyrylase"/>
</dbReference>
<protein>
    <submittedName>
        <fullName evidence="3">VanZ family protein</fullName>
    </submittedName>
</protein>
<organism evidence="3 4">
    <name type="scientific">Niallia endozanthoxylica</name>
    <dbReference type="NCBI Taxonomy" id="2036016"/>
    <lineage>
        <taxon>Bacteria</taxon>
        <taxon>Bacillati</taxon>
        <taxon>Bacillota</taxon>
        <taxon>Bacilli</taxon>
        <taxon>Bacillales</taxon>
        <taxon>Bacillaceae</taxon>
        <taxon>Niallia</taxon>
    </lineage>
</organism>
<sequence length="148" mass="16601">MYKILSWLALILWMGLIFFLSQQPATESNELSRIITEYIVKIVAMVHLDADFNINNSSIREYAHFLAYLILGILVTIILQVIGIRGIRGMGLALLLCVFYAVFDEIHQIFSPGRGIQLKDVFVDSFGAGVGIIIVWVIGWIGERGGTR</sequence>
<keyword evidence="1" id="KW-0472">Membrane</keyword>
<evidence type="ECO:0000256" key="1">
    <source>
        <dbReference type="SAM" id="Phobius"/>
    </source>
</evidence>
<proteinExistence type="predicted"/>
<evidence type="ECO:0000313" key="4">
    <source>
        <dbReference type="Proteomes" id="UP000326671"/>
    </source>
</evidence>
<dbReference type="PIRSF" id="PIRSF019083">
    <property type="entry name" value="UCP019083_VanZ"/>
    <property type="match status" value="1"/>
</dbReference>
<feature type="domain" description="VanZ-like" evidence="2">
    <location>
        <begin position="7"/>
        <end position="138"/>
    </location>
</feature>
<keyword evidence="1" id="KW-1133">Transmembrane helix</keyword>
<gene>
    <name evidence="3" type="ORF">F4V44_24435</name>
</gene>
<dbReference type="EMBL" id="VYKL01000048">
    <property type="protein sequence ID" value="KAA9013816.1"/>
    <property type="molecule type" value="Genomic_DNA"/>
</dbReference>
<accession>A0A5J5GZM6</accession>
<keyword evidence="4" id="KW-1185">Reference proteome</keyword>
<dbReference type="AlphaFoldDB" id="A0A5J5GZM6"/>
<dbReference type="RefSeq" id="WP_150442620.1">
    <property type="nucleotide sequence ID" value="NZ_VYKL01000048.1"/>
</dbReference>
<comment type="caution">
    <text evidence="3">The sequence shown here is derived from an EMBL/GenBank/DDBJ whole genome shotgun (WGS) entry which is preliminary data.</text>
</comment>
<dbReference type="NCBIfam" id="NF037970">
    <property type="entry name" value="vanZ_1"/>
    <property type="match status" value="1"/>
</dbReference>
<feature type="transmembrane region" description="Helical" evidence="1">
    <location>
        <begin position="122"/>
        <end position="142"/>
    </location>
</feature>
<dbReference type="OrthoDB" id="291892at2"/>
<dbReference type="InterPro" id="IPR006976">
    <property type="entry name" value="VanZ-like"/>
</dbReference>
<reference evidence="3 4" key="1">
    <citation type="submission" date="2019-09" db="EMBL/GenBank/DDBJ databases">
        <title>Whole genome sequences of isolates from the Mars Exploration Rovers.</title>
        <authorList>
            <person name="Seuylemezian A."/>
            <person name="Vaishampayan P."/>
        </authorList>
    </citation>
    <scope>NUCLEOTIDE SEQUENCE [LARGE SCALE GENOMIC DNA]</scope>
    <source>
        <strain evidence="3 4">MER_TA_151</strain>
    </source>
</reference>
<dbReference type="Pfam" id="PF04892">
    <property type="entry name" value="VanZ"/>
    <property type="match status" value="1"/>
</dbReference>
<dbReference type="Proteomes" id="UP000326671">
    <property type="component" value="Unassembled WGS sequence"/>
</dbReference>
<evidence type="ECO:0000313" key="3">
    <source>
        <dbReference type="EMBL" id="KAA9013816.1"/>
    </source>
</evidence>
<name>A0A5J5GZM6_9BACI</name>
<feature type="transmembrane region" description="Helical" evidence="1">
    <location>
        <begin position="65"/>
        <end position="84"/>
    </location>
</feature>
<keyword evidence="1" id="KW-0812">Transmembrane</keyword>
<feature type="transmembrane region" description="Helical" evidence="1">
    <location>
        <begin position="91"/>
        <end position="110"/>
    </location>
</feature>
<evidence type="ECO:0000259" key="2">
    <source>
        <dbReference type="Pfam" id="PF04892"/>
    </source>
</evidence>